<sequence length="106" mass="12064">MSPHNPAPKHSTRQKTKPVWMEDYITNVTEISGVVLENPEQQVLDSEKLRILKQKLEDIGIDGDACKPGQYSNLICPIVGAALWTCFRAVWVERHYKGKLMDEVTK</sequence>
<dbReference type="GO" id="GO:0004386">
    <property type="term" value="F:helicase activity"/>
    <property type="evidence" value="ECO:0007669"/>
    <property type="project" value="UniProtKB-KW"/>
</dbReference>
<dbReference type="AlphaFoldDB" id="A0ABD1VNQ4"/>
<dbReference type="EMBL" id="JBFOLJ010000005">
    <property type="protein sequence ID" value="KAL2538981.1"/>
    <property type="molecule type" value="Genomic_DNA"/>
</dbReference>
<evidence type="ECO:0000313" key="2">
    <source>
        <dbReference type="Proteomes" id="UP001604277"/>
    </source>
</evidence>
<dbReference type="Proteomes" id="UP001604277">
    <property type="component" value="Unassembled WGS sequence"/>
</dbReference>
<protein>
    <submittedName>
        <fullName evidence="1">Mitochondrial DNA helicase twinkle</fullName>
    </submittedName>
</protein>
<comment type="caution">
    <text evidence="1">The sequence shown here is derived from an EMBL/GenBank/DDBJ whole genome shotgun (WGS) entry which is preliminary data.</text>
</comment>
<gene>
    <name evidence="1" type="ORF">Fot_20372</name>
</gene>
<evidence type="ECO:0000313" key="1">
    <source>
        <dbReference type="EMBL" id="KAL2538981.1"/>
    </source>
</evidence>
<keyword evidence="1" id="KW-0067">ATP-binding</keyword>
<accession>A0ABD1VNQ4</accession>
<keyword evidence="1" id="KW-0547">Nucleotide-binding</keyword>
<organism evidence="1 2">
    <name type="scientific">Forsythia ovata</name>
    <dbReference type="NCBI Taxonomy" id="205694"/>
    <lineage>
        <taxon>Eukaryota</taxon>
        <taxon>Viridiplantae</taxon>
        <taxon>Streptophyta</taxon>
        <taxon>Embryophyta</taxon>
        <taxon>Tracheophyta</taxon>
        <taxon>Spermatophyta</taxon>
        <taxon>Magnoliopsida</taxon>
        <taxon>eudicotyledons</taxon>
        <taxon>Gunneridae</taxon>
        <taxon>Pentapetalae</taxon>
        <taxon>asterids</taxon>
        <taxon>lamiids</taxon>
        <taxon>Lamiales</taxon>
        <taxon>Oleaceae</taxon>
        <taxon>Forsythieae</taxon>
        <taxon>Forsythia</taxon>
    </lineage>
</organism>
<proteinExistence type="predicted"/>
<reference evidence="2" key="1">
    <citation type="submission" date="2024-07" db="EMBL/GenBank/DDBJ databases">
        <title>Two chromosome-level genome assemblies of Korean endemic species Abeliophyllum distichum and Forsythia ovata (Oleaceae).</title>
        <authorList>
            <person name="Jang H."/>
        </authorList>
    </citation>
    <scope>NUCLEOTIDE SEQUENCE [LARGE SCALE GENOMIC DNA]</scope>
</reference>
<keyword evidence="2" id="KW-1185">Reference proteome</keyword>
<keyword evidence="1" id="KW-0378">Hydrolase</keyword>
<keyword evidence="1" id="KW-0347">Helicase</keyword>
<name>A0ABD1VNQ4_9LAMI</name>